<organism evidence="1 2">
    <name type="scientific">Mycena metata</name>
    <dbReference type="NCBI Taxonomy" id="1033252"/>
    <lineage>
        <taxon>Eukaryota</taxon>
        <taxon>Fungi</taxon>
        <taxon>Dikarya</taxon>
        <taxon>Basidiomycota</taxon>
        <taxon>Agaricomycotina</taxon>
        <taxon>Agaricomycetes</taxon>
        <taxon>Agaricomycetidae</taxon>
        <taxon>Agaricales</taxon>
        <taxon>Marasmiineae</taxon>
        <taxon>Mycenaceae</taxon>
        <taxon>Mycena</taxon>
    </lineage>
</organism>
<dbReference type="EMBL" id="JARKIB010000067">
    <property type="protein sequence ID" value="KAJ7749919.1"/>
    <property type="molecule type" value="Genomic_DNA"/>
</dbReference>
<evidence type="ECO:0000313" key="2">
    <source>
        <dbReference type="Proteomes" id="UP001215598"/>
    </source>
</evidence>
<comment type="caution">
    <text evidence="1">The sequence shown here is derived from an EMBL/GenBank/DDBJ whole genome shotgun (WGS) entry which is preliminary data.</text>
</comment>
<keyword evidence="2" id="KW-1185">Reference proteome</keyword>
<dbReference type="Proteomes" id="UP001215598">
    <property type="component" value="Unassembled WGS sequence"/>
</dbReference>
<proteinExistence type="predicted"/>
<gene>
    <name evidence="1" type="ORF">B0H16DRAFT_1724805</name>
</gene>
<accession>A0AAD7IW25</accession>
<dbReference type="AlphaFoldDB" id="A0AAD7IW25"/>
<reference evidence="1" key="1">
    <citation type="submission" date="2023-03" db="EMBL/GenBank/DDBJ databases">
        <title>Massive genome expansion in bonnet fungi (Mycena s.s.) driven by repeated elements and novel gene families across ecological guilds.</title>
        <authorList>
            <consortium name="Lawrence Berkeley National Laboratory"/>
            <person name="Harder C.B."/>
            <person name="Miyauchi S."/>
            <person name="Viragh M."/>
            <person name="Kuo A."/>
            <person name="Thoen E."/>
            <person name="Andreopoulos B."/>
            <person name="Lu D."/>
            <person name="Skrede I."/>
            <person name="Drula E."/>
            <person name="Henrissat B."/>
            <person name="Morin E."/>
            <person name="Kohler A."/>
            <person name="Barry K."/>
            <person name="LaButti K."/>
            <person name="Morin E."/>
            <person name="Salamov A."/>
            <person name="Lipzen A."/>
            <person name="Mereny Z."/>
            <person name="Hegedus B."/>
            <person name="Baldrian P."/>
            <person name="Stursova M."/>
            <person name="Weitz H."/>
            <person name="Taylor A."/>
            <person name="Grigoriev I.V."/>
            <person name="Nagy L.G."/>
            <person name="Martin F."/>
            <person name="Kauserud H."/>
        </authorList>
    </citation>
    <scope>NUCLEOTIDE SEQUENCE</scope>
    <source>
        <strain evidence="1">CBHHK182m</strain>
    </source>
</reference>
<evidence type="ECO:0000313" key="1">
    <source>
        <dbReference type="EMBL" id="KAJ7749919.1"/>
    </source>
</evidence>
<sequence>MPPTPNATENRLKSIAAYLEVAVGLVNDAAQVFEAPFLLSITKATSSLIHCIPANTKKSPSSS</sequence>
<name>A0AAD7IW25_9AGAR</name>
<protein>
    <submittedName>
        <fullName evidence="1">Uncharacterized protein</fullName>
    </submittedName>
</protein>